<gene>
    <name evidence="10" type="ORF">F7P68_0011470</name>
    <name evidence="9" type="ORF">SN16_10060</name>
</gene>
<dbReference type="GeneID" id="77845900"/>
<keyword evidence="3 5" id="KW-0274">FAD</keyword>
<keyword evidence="4 5" id="KW-0520">NAD</keyword>
<dbReference type="InterPro" id="IPR001100">
    <property type="entry name" value="Pyr_nuc-diS_OxRdtase"/>
</dbReference>
<dbReference type="Pfam" id="PF07992">
    <property type="entry name" value="Pyr_redox_2"/>
    <property type="match status" value="1"/>
</dbReference>
<name>A0A0C2DJX8_9STAP</name>
<dbReference type="GO" id="GO:0006103">
    <property type="term" value="P:2-oxoglutarate metabolic process"/>
    <property type="evidence" value="ECO:0007669"/>
    <property type="project" value="TreeGrafter"/>
</dbReference>
<dbReference type="InterPro" id="IPR050151">
    <property type="entry name" value="Class-I_Pyr_Nuc-Dis_Oxidored"/>
</dbReference>
<dbReference type="Gene3D" id="3.50.50.60">
    <property type="entry name" value="FAD/NAD(P)-binding domain"/>
    <property type="match status" value="2"/>
</dbReference>
<keyword evidence="5" id="KW-0547">Nucleotide-binding</keyword>
<dbReference type="GO" id="GO:0004148">
    <property type="term" value="F:dihydrolipoyl dehydrogenase (NADH) activity"/>
    <property type="evidence" value="ECO:0007669"/>
    <property type="project" value="TreeGrafter"/>
</dbReference>
<reference evidence="10 12" key="4">
    <citation type="submission" date="2022-12" db="EMBL/GenBank/DDBJ databases">
        <title>Genome analysis and biological profiling of marine Salinicoccus roseus MOSEL-ME25.</title>
        <authorList>
            <person name="Mirza F.T."/>
            <person name="Xie Y."/>
            <person name="Shinwari Z.K."/>
        </authorList>
    </citation>
    <scope>NUCLEOTIDE SEQUENCE [LARGE SCALE GENOMIC DNA]</scope>
    <source>
        <strain evidence="10 12">MOSEL-ME25</strain>
    </source>
</reference>
<dbReference type="Proteomes" id="UP000031546">
    <property type="component" value="Unassembled WGS sequence"/>
</dbReference>
<evidence type="ECO:0000313" key="10">
    <source>
        <dbReference type="EMBL" id="MDB0581150.1"/>
    </source>
</evidence>
<feature type="binding site" evidence="5">
    <location>
        <begin position="172"/>
        <end position="179"/>
    </location>
    <ligand>
        <name>NAD(+)</name>
        <dbReference type="ChEBI" id="CHEBI:57540"/>
    </ligand>
</feature>
<dbReference type="AlphaFoldDB" id="A0A0C2DJX8"/>
<evidence type="ECO:0000256" key="3">
    <source>
        <dbReference type="ARBA" id="ARBA00022827"/>
    </source>
</evidence>
<comment type="cofactor">
    <cofactor evidence="5">
        <name>FAD</name>
        <dbReference type="ChEBI" id="CHEBI:57692"/>
    </cofactor>
    <text evidence="5">Binds 1 FAD per subunit.</text>
</comment>
<feature type="binding site" evidence="5">
    <location>
        <position position="259"/>
    </location>
    <ligand>
        <name>NAD(+)</name>
        <dbReference type="ChEBI" id="CHEBI:57540"/>
    </ligand>
</feature>
<dbReference type="InterPro" id="IPR004099">
    <property type="entry name" value="Pyr_nucl-diS_OxRdtase_dimer"/>
</dbReference>
<dbReference type="SUPFAM" id="SSF55424">
    <property type="entry name" value="FAD/NAD-linked reductases, dimerisation (C-terminal) domain"/>
    <property type="match status" value="1"/>
</dbReference>
<dbReference type="Pfam" id="PF02852">
    <property type="entry name" value="Pyr_redox_dim"/>
    <property type="match status" value="1"/>
</dbReference>
<dbReference type="PRINTS" id="PR00411">
    <property type="entry name" value="PNDRDTASEI"/>
</dbReference>
<dbReference type="InterPro" id="IPR036188">
    <property type="entry name" value="FAD/NAD-bd_sf"/>
</dbReference>
<dbReference type="Gene3D" id="3.30.390.30">
    <property type="match status" value="1"/>
</dbReference>
<comment type="similarity">
    <text evidence="1">Belongs to the class-I pyridine nucleotide-disulfide oxidoreductase family.</text>
</comment>
<dbReference type="PANTHER" id="PTHR22912">
    <property type="entry name" value="DISULFIDE OXIDOREDUCTASE"/>
    <property type="match status" value="1"/>
</dbReference>
<dbReference type="GO" id="GO:0050660">
    <property type="term" value="F:flavin adenine dinucleotide binding"/>
    <property type="evidence" value="ECO:0007669"/>
    <property type="project" value="TreeGrafter"/>
</dbReference>
<keyword evidence="2" id="KW-0285">Flavoprotein</keyword>
<comment type="caution">
    <text evidence="9">The sequence shown here is derived from an EMBL/GenBank/DDBJ whole genome shotgun (WGS) entry which is preliminary data.</text>
</comment>
<accession>A0A0C2DJX8</accession>
<evidence type="ECO:0000313" key="11">
    <source>
        <dbReference type="Proteomes" id="UP000031546"/>
    </source>
</evidence>
<evidence type="ECO:0000259" key="8">
    <source>
        <dbReference type="Pfam" id="PF07992"/>
    </source>
</evidence>
<feature type="binding site" evidence="5">
    <location>
        <position position="113"/>
    </location>
    <ligand>
        <name>FAD</name>
        <dbReference type="ChEBI" id="CHEBI:57692"/>
    </ligand>
</feature>
<dbReference type="InterPro" id="IPR016156">
    <property type="entry name" value="FAD/NAD-linked_Rdtase_dimer_sf"/>
</dbReference>
<dbReference type="EMBL" id="JXII01000008">
    <property type="protein sequence ID" value="KIH70283.1"/>
    <property type="molecule type" value="Genomic_DNA"/>
</dbReference>
<evidence type="ECO:0000256" key="5">
    <source>
        <dbReference type="PIRSR" id="PIRSR000350-3"/>
    </source>
</evidence>
<dbReference type="RefSeq" id="WP_040106486.1">
    <property type="nucleotide sequence ID" value="NZ_JABEVU030000001.1"/>
</dbReference>
<dbReference type="PANTHER" id="PTHR22912:SF217">
    <property type="entry name" value="DIHYDROLIPOYL DEHYDROGENASE"/>
    <property type="match status" value="1"/>
</dbReference>
<dbReference type="PRINTS" id="PR00368">
    <property type="entry name" value="FADPNR"/>
</dbReference>
<dbReference type="Proteomes" id="UP000527860">
    <property type="component" value="Unassembled WGS sequence"/>
</dbReference>
<evidence type="ECO:0000313" key="12">
    <source>
        <dbReference type="Proteomes" id="UP000527860"/>
    </source>
</evidence>
<protein>
    <submittedName>
        <fullName evidence="10">NAD(P)/FAD-dependent oxidoreductase</fullName>
    </submittedName>
    <submittedName>
        <fullName evidence="9">Pyridine nucleotide-disulfide oxidoreductase</fullName>
    </submittedName>
</protein>
<feature type="domain" description="FAD/NAD(P)-binding" evidence="8">
    <location>
        <begin position="6"/>
        <end position="313"/>
    </location>
</feature>
<reference evidence="12" key="2">
    <citation type="submission" date="2020-04" db="EMBL/GenBank/DDBJ databases">
        <title>Genome analysis and biological profiling of marine Cellulosimicrobium funkei MOSEL-ME6.</title>
        <authorList>
            <person name="Tanveer F."/>
            <person name="Xie Y."/>
            <person name="Shinwari Z.K."/>
        </authorList>
    </citation>
    <scope>NUCLEOTIDE SEQUENCE [LARGE SCALE GENOMIC DNA]</scope>
    <source>
        <strain evidence="12">MOSEL-ME25</strain>
    </source>
</reference>
<evidence type="ECO:0000256" key="1">
    <source>
        <dbReference type="ARBA" id="ARBA00007532"/>
    </source>
</evidence>
<evidence type="ECO:0000313" key="9">
    <source>
        <dbReference type="EMBL" id="KIH70283.1"/>
    </source>
</evidence>
<organism evidence="9 11">
    <name type="scientific">Salinicoccus roseus</name>
    <dbReference type="NCBI Taxonomy" id="45670"/>
    <lineage>
        <taxon>Bacteria</taxon>
        <taxon>Bacillati</taxon>
        <taxon>Bacillota</taxon>
        <taxon>Bacilli</taxon>
        <taxon>Bacillales</taxon>
        <taxon>Staphylococcaceae</taxon>
        <taxon>Salinicoccus</taxon>
    </lineage>
</organism>
<dbReference type="EMBL" id="JABEVU030000001">
    <property type="protein sequence ID" value="MDB0581150.1"/>
    <property type="molecule type" value="Genomic_DNA"/>
</dbReference>
<dbReference type="PIRSF" id="PIRSF000350">
    <property type="entry name" value="Mercury_reductase_MerA"/>
    <property type="match status" value="1"/>
</dbReference>
<sequence length="448" mass="49445">MAQYDYDVTFIGSGHAAWHAAMTLRQGDMKVAIIEKDTIAGTCTNFGCNPKILLEGPFEVLEELGHYKGILDQDVNVHWPSLMEYKKKVINPMSDGLKQMFEHAGIDIHMGHGILQDAHTLEVEGQTFTSDKFVVATGQHSNALDIKGSEYTHTSRDFMDMEEMPKRITFIGGGIITFEFASIAVKTGAEVHIVSHSDEVLGGFHRGHVDKLTGKLEAEGIQFHYNEDTNEIAKDGDSYILKTESGLTLETDYVVDATGRVPNVSGIGLENAGVKFTKKGIQVDEYLRTAQPNIYASGDVLDKAVPKLTPTATFESDYIAAHILGINPEPLKYPAIPMVLYTLPRLSSIGVTVEEAKQDDRYTVKTIPFGERLLFEYKNETEAEMDIIIDDQKRLVGAEIYGNDAADLINVLTFAVNQKVTAQDLSTMIFAFPSPSSGVIDLLKFELL</sequence>
<dbReference type="OrthoDB" id="9800167at2"/>
<feature type="disulfide bond" description="Redox-active" evidence="6">
    <location>
        <begin position="43"/>
        <end position="48"/>
    </location>
</feature>
<evidence type="ECO:0000256" key="2">
    <source>
        <dbReference type="ARBA" id="ARBA00022630"/>
    </source>
</evidence>
<feature type="binding site" evidence="5">
    <location>
        <position position="299"/>
    </location>
    <ligand>
        <name>FAD</name>
        <dbReference type="ChEBI" id="CHEBI:57692"/>
    </ligand>
</feature>
<dbReference type="STRING" id="45670.SN16_10060"/>
<dbReference type="SUPFAM" id="SSF51905">
    <property type="entry name" value="FAD/NAD(P)-binding domain"/>
    <property type="match status" value="1"/>
</dbReference>
<reference evidence="9 11" key="1">
    <citation type="submission" date="2015-01" db="EMBL/GenBank/DDBJ databases">
        <title>Genome sequences of high lactate-tolerant strain Salinicoccus roseus W12 with industrial interest.</title>
        <authorList>
            <person name="Wang H."/>
            <person name="Yu B."/>
        </authorList>
    </citation>
    <scope>NUCLEOTIDE SEQUENCE [LARGE SCALE GENOMIC DNA]</scope>
    <source>
        <strain evidence="9 11">W12</strain>
    </source>
</reference>
<proteinExistence type="inferred from homology"/>
<evidence type="ECO:0000256" key="6">
    <source>
        <dbReference type="PIRSR" id="PIRSR000350-4"/>
    </source>
</evidence>
<feature type="domain" description="Pyridine nucleotide-disulphide oxidoreductase dimerisation" evidence="7">
    <location>
        <begin position="336"/>
        <end position="436"/>
    </location>
</feature>
<evidence type="ECO:0000256" key="4">
    <source>
        <dbReference type="ARBA" id="ARBA00023027"/>
    </source>
</evidence>
<dbReference type="InterPro" id="IPR023753">
    <property type="entry name" value="FAD/NAD-binding_dom"/>
</dbReference>
<evidence type="ECO:0000259" key="7">
    <source>
        <dbReference type="Pfam" id="PF02852"/>
    </source>
</evidence>
<keyword evidence="12" id="KW-1185">Reference proteome</keyword>
<reference evidence="10" key="3">
    <citation type="submission" date="2020-04" db="EMBL/GenBank/DDBJ databases">
        <authorList>
            <person name="Tanveer F."/>
            <person name="Xie Y."/>
            <person name="Shinwari Z.K."/>
        </authorList>
    </citation>
    <scope>NUCLEOTIDE SEQUENCE</scope>
    <source>
        <strain evidence="10">MOSEL-ME25</strain>
    </source>
</reference>